<accession>A0ABY6IXT6</accession>
<reference evidence="1" key="1">
    <citation type="submission" date="2022-10" db="EMBL/GenBank/DDBJ databases">
        <title>Chitinophaga sp. nov., isolated from soil.</title>
        <authorList>
            <person name="Jeon C.O."/>
        </authorList>
    </citation>
    <scope>NUCLEOTIDE SEQUENCE</scope>
    <source>
        <strain evidence="1">R8</strain>
    </source>
</reference>
<proteinExistence type="predicted"/>
<protein>
    <submittedName>
        <fullName evidence="1">Uncharacterized protein</fullName>
    </submittedName>
</protein>
<evidence type="ECO:0000313" key="1">
    <source>
        <dbReference type="EMBL" id="UYQ92205.1"/>
    </source>
</evidence>
<organism evidence="1 2">
    <name type="scientific">Chitinophaga horti</name>
    <dbReference type="NCBI Taxonomy" id="2920382"/>
    <lineage>
        <taxon>Bacteria</taxon>
        <taxon>Pseudomonadati</taxon>
        <taxon>Bacteroidota</taxon>
        <taxon>Chitinophagia</taxon>
        <taxon>Chitinophagales</taxon>
        <taxon>Chitinophagaceae</taxon>
        <taxon>Chitinophaga</taxon>
    </lineage>
</organism>
<dbReference type="EMBL" id="CP107006">
    <property type="protein sequence ID" value="UYQ92205.1"/>
    <property type="molecule type" value="Genomic_DNA"/>
</dbReference>
<sequence>MCNNRLKAASCENVATISKKQKKQKMKNVLFALAVVCTGVAATAMTKSNVAPGDRYVQTSPGVYTLLTGPYQPSLYCNEQENPCSFVVPAGDNTVYGNQISIQTATTKNFIPADEGLYIQP</sequence>
<dbReference type="RefSeq" id="WP_264280504.1">
    <property type="nucleotide sequence ID" value="NZ_CP107006.1"/>
</dbReference>
<dbReference type="Proteomes" id="UP001162741">
    <property type="component" value="Chromosome"/>
</dbReference>
<gene>
    <name evidence="1" type="ORF">MKQ68_19135</name>
</gene>
<evidence type="ECO:0000313" key="2">
    <source>
        <dbReference type="Proteomes" id="UP001162741"/>
    </source>
</evidence>
<keyword evidence="2" id="KW-1185">Reference proteome</keyword>
<name>A0ABY6IXT6_9BACT</name>